<sequence length="126" mass="14214">MHCIWSVLNQNKDNDTARHSSKRSLYVFFKISVRNRPHNVNLWVLMIMSGCGELSLHCSVLPPEISSSLSDRPHDPSNLNVSFRFQNCLILGYPNLDQHSAAKSPSDFTSQTASSRTLDIASSYKF</sequence>
<evidence type="ECO:0000313" key="1">
    <source>
        <dbReference type="EMBL" id="CAL5137300.1"/>
    </source>
</evidence>
<gene>
    <name evidence="1" type="ORF">CDAUBV1_LOCUS11627</name>
</gene>
<organism evidence="1 2">
    <name type="scientific">Calicophoron daubneyi</name>
    <name type="common">Rumen fluke</name>
    <name type="synonym">Paramphistomum daubneyi</name>
    <dbReference type="NCBI Taxonomy" id="300641"/>
    <lineage>
        <taxon>Eukaryota</taxon>
        <taxon>Metazoa</taxon>
        <taxon>Spiralia</taxon>
        <taxon>Lophotrochozoa</taxon>
        <taxon>Platyhelminthes</taxon>
        <taxon>Trematoda</taxon>
        <taxon>Digenea</taxon>
        <taxon>Plagiorchiida</taxon>
        <taxon>Pronocephalata</taxon>
        <taxon>Paramphistomoidea</taxon>
        <taxon>Paramphistomidae</taxon>
        <taxon>Calicophoron</taxon>
    </lineage>
</organism>
<reference evidence="1" key="1">
    <citation type="submission" date="2024-06" db="EMBL/GenBank/DDBJ databases">
        <authorList>
            <person name="Liu X."/>
            <person name="Lenzi L."/>
            <person name="Haldenby T S."/>
            <person name="Uol C."/>
        </authorList>
    </citation>
    <scope>NUCLEOTIDE SEQUENCE</scope>
</reference>
<evidence type="ECO:0000313" key="2">
    <source>
        <dbReference type="Proteomes" id="UP001497525"/>
    </source>
</evidence>
<dbReference type="EMBL" id="CAXLJL010000379">
    <property type="protein sequence ID" value="CAL5137300.1"/>
    <property type="molecule type" value="Genomic_DNA"/>
</dbReference>
<protein>
    <submittedName>
        <fullName evidence="1">Uncharacterized protein</fullName>
    </submittedName>
</protein>
<accession>A0AAV2TJE8</accession>
<name>A0AAV2TJE8_CALDB</name>
<dbReference type="Proteomes" id="UP001497525">
    <property type="component" value="Unassembled WGS sequence"/>
</dbReference>
<dbReference type="AlphaFoldDB" id="A0AAV2TJE8"/>
<comment type="caution">
    <text evidence="1">The sequence shown here is derived from an EMBL/GenBank/DDBJ whole genome shotgun (WGS) entry which is preliminary data.</text>
</comment>
<proteinExistence type="predicted"/>